<evidence type="ECO:0000313" key="4">
    <source>
        <dbReference type="EnsemblPlants" id="AET7Gv21160700.3"/>
    </source>
</evidence>
<dbReference type="InterPro" id="IPR045005">
    <property type="entry name" value="BPM1-6"/>
</dbReference>
<reference evidence="5" key="1">
    <citation type="journal article" date="2014" name="Science">
        <title>Ancient hybridizations among the ancestral genomes of bread wheat.</title>
        <authorList>
            <consortium name="International Wheat Genome Sequencing Consortium,"/>
            <person name="Marcussen T."/>
            <person name="Sandve S.R."/>
            <person name="Heier L."/>
            <person name="Spannagl M."/>
            <person name="Pfeifer M."/>
            <person name="Jakobsen K.S."/>
            <person name="Wulff B.B."/>
            <person name="Steuernagel B."/>
            <person name="Mayer K.F."/>
            <person name="Olsen O.A."/>
        </authorList>
    </citation>
    <scope>NUCLEOTIDE SEQUENCE [LARGE SCALE GENOMIC DNA]</scope>
    <source>
        <strain evidence="5">cv. AL8/78</strain>
    </source>
</reference>
<dbReference type="SUPFAM" id="SSF54695">
    <property type="entry name" value="POZ domain"/>
    <property type="match status" value="1"/>
</dbReference>
<dbReference type="Gene3D" id="1.25.40.420">
    <property type="match status" value="1"/>
</dbReference>
<feature type="domain" description="BTB" evidence="3">
    <location>
        <begin position="269"/>
        <end position="332"/>
    </location>
</feature>
<evidence type="ECO:0000256" key="1">
    <source>
        <dbReference type="ARBA" id="ARBA00004906"/>
    </source>
</evidence>
<dbReference type="InterPro" id="IPR002083">
    <property type="entry name" value="MATH/TRAF_dom"/>
</dbReference>
<reference evidence="5" key="2">
    <citation type="journal article" date="2017" name="Nat. Plants">
        <title>The Aegilops tauschii genome reveals multiple impacts of transposons.</title>
        <authorList>
            <person name="Zhao G."/>
            <person name="Zou C."/>
            <person name="Li K."/>
            <person name="Wang K."/>
            <person name="Li T."/>
            <person name="Gao L."/>
            <person name="Zhang X."/>
            <person name="Wang H."/>
            <person name="Yang Z."/>
            <person name="Liu X."/>
            <person name="Jiang W."/>
            <person name="Mao L."/>
            <person name="Kong X."/>
            <person name="Jiao Y."/>
            <person name="Jia J."/>
        </authorList>
    </citation>
    <scope>NUCLEOTIDE SEQUENCE [LARGE SCALE GENOMIC DNA]</scope>
    <source>
        <strain evidence="5">cv. AL8/78</strain>
    </source>
</reference>
<dbReference type="STRING" id="200361.A0A453SZ86"/>
<dbReference type="SUPFAM" id="SSF49599">
    <property type="entry name" value="TRAF domain-like"/>
    <property type="match status" value="1"/>
</dbReference>
<dbReference type="Gramene" id="AET7Gv21160700.3">
    <property type="protein sequence ID" value="AET7Gv21160700.3"/>
    <property type="gene ID" value="AET7Gv21160700"/>
</dbReference>
<evidence type="ECO:0000256" key="2">
    <source>
        <dbReference type="ARBA" id="ARBA00010846"/>
    </source>
</evidence>
<protein>
    <recommendedName>
        <fullName evidence="3">BTB domain-containing protein</fullName>
    </recommendedName>
</protein>
<evidence type="ECO:0000313" key="5">
    <source>
        <dbReference type="Proteomes" id="UP000015105"/>
    </source>
</evidence>
<evidence type="ECO:0000259" key="3">
    <source>
        <dbReference type="PROSITE" id="PS50097"/>
    </source>
</evidence>
<dbReference type="InterPro" id="IPR000210">
    <property type="entry name" value="BTB/POZ_dom"/>
</dbReference>
<comment type="pathway">
    <text evidence="1">Protein modification; protein ubiquitination.</text>
</comment>
<dbReference type="PANTHER" id="PTHR26379:SF373">
    <property type="entry name" value="BTB DOMAIN-CONTAINING PROTEIN"/>
    <property type="match status" value="1"/>
</dbReference>
<proteinExistence type="inferred from homology"/>
<comment type="similarity">
    <text evidence="2">Belongs to the Tdpoz family.</text>
</comment>
<dbReference type="GO" id="GO:0016567">
    <property type="term" value="P:protein ubiquitination"/>
    <property type="evidence" value="ECO:0007669"/>
    <property type="project" value="InterPro"/>
</dbReference>
<dbReference type="AlphaFoldDB" id="A0A453SZ86"/>
<dbReference type="InterPro" id="IPR056423">
    <property type="entry name" value="BACK_BPM_SPOP"/>
</dbReference>
<reference evidence="4" key="3">
    <citation type="journal article" date="2017" name="Nature">
        <title>Genome sequence of the progenitor of the wheat D genome Aegilops tauschii.</title>
        <authorList>
            <person name="Luo M.C."/>
            <person name="Gu Y.Q."/>
            <person name="Puiu D."/>
            <person name="Wang H."/>
            <person name="Twardziok S.O."/>
            <person name="Deal K.R."/>
            <person name="Huo N."/>
            <person name="Zhu T."/>
            <person name="Wang L."/>
            <person name="Wang Y."/>
            <person name="McGuire P.E."/>
            <person name="Liu S."/>
            <person name="Long H."/>
            <person name="Ramasamy R.K."/>
            <person name="Rodriguez J.C."/>
            <person name="Van S.L."/>
            <person name="Yuan L."/>
            <person name="Wang Z."/>
            <person name="Xia Z."/>
            <person name="Xiao L."/>
            <person name="Anderson O.D."/>
            <person name="Ouyang S."/>
            <person name="Liang Y."/>
            <person name="Zimin A.V."/>
            <person name="Pertea G."/>
            <person name="Qi P."/>
            <person name="Bennetzen J.L."/>
            <person name="Dai X."/>
            <person name="Dawson M.W."/>
            <person name="Muller H.G."/>
            <person name="Kugler K."/>
            <person name="Rivarola-Duarte L."/>
            <person name="Spannagl M."/>
            <person name="Mayer K.F.X."/>
            <person name="Lu F.H."/>
            <person name="Bevan M.W."/>
            <person name="Leroy P."/>
            <person name="Li P."/>
            <person name="You F.M."/>
            <person name="Sun Q."/>
            <person name="Liu Z."/>
            <person name="Lyons E."/>
            <person name="Wicker T."/>
            <person name="Salzberg S.L."/>
            <person name="Devos K.M."/>
            <person name="Dvorak J."/>
        </authorList>
    </citation>
    <scope>NUCLEOTIDE SEQUENCE [LARGE SCALE GENOMIC DNA]</scope>
    <source>
        <strain evidence="4">cv. AL8/78</strain>
    </source>
</reference>
<dbReference type="PROSITE" id="PS50097">
    <property type="entry name" value="BTB"/>
    <property type="match status" value="1"/>
</dbReference>
<dbReference type="Gene3D" id="2.60.210.10">
    <property type="entry name" value="Apoptosis, Tumor Necrosis Factor Receptor Associated Protein 2, Chain A"/>
    <property type="match status" value="1"/>
</dbReference>
<name>A0A453SZ86_AEGTS</name>
<dbReference type="Gene3D" id="3.30.710.10">
    <property type="entry name" value="Potassium Channel Kv1.1, Chain A"/>
    <property type="match status" value="1"/>
</dbReference>
<sequence length="440" mass="48275">ARIVGTRILPPQHRSAWIRLPDAGRLAVVLAASSAGGRYSQDRPRPENRAFLLRSTIPNKEETVPCVPHPIFTMETATKNVTNVVRSIKLLKVDGYCATKTMGNDDCIKSTYSIGGYEWEICTYPAMMPRARDGIPWVAVKLVFLSETCPSIVRANLSCRLVDPRSVLRPSEEKSVSCIFNRSWVSRCLQMCSPFVSEDCSLPVRLMSTGSLAASGYLRNDSFTVLCVITVLKEDLTARTATVPGKEVPGSSPGLQKHLAELLHSGLEADVTFLVSGKSFAAHKVILAARSPVLMAEFFGHMKETSSQRVEIKDIDAVVFKSLLYFIYTDSVLEFDLQHEAVTMLAQHLLAAADKYGLDRLKEICEGKLSDGISVDTAATTLALAEQHNCPKLKVKCVEFIVSTPEILDAVLATDGYKHLEASCPMVLPELLKSARGRKS</sequence>
<dbReference type="EnsemblPlants" id="AET7Gv21160700.3">
    <property type="protein sequence ID" value="AET7Gv21160700.3"/>
    <property type="gene ID" value="AET7Gv21160700"/>
</dbReference>
<keyword evidence="5" id="KW-1185">Reference proteome</keyword>
<dbReference type="SMART" id="SM00225">
    <property type="entry name" value="BTB"/>
    <property type="match status" value="1"/>
</dbReference>
<reference evidence="4" key="5">
    <citation type="journal article" date="2021" name="G3 (Bethesda)">
        <title>Aegilops tauschii genome assembly Aet v5.0 features greater sequence contiguity and improved annotation.</title>
        <authorList>
            <person name="Wang L."/>
            <person name="Zhu T."/>
            <person name="Rodriguez J.C."/>
            <person name="Deal K.R."/>
            <person name="Dubcovsky J."/>
            <person name="McGuire P.E."/>
            <person name="Lux T."/>
            <person name="Spannagl M."/>
            <person name="Mayer K.F.X."/>
            <person name="Baldrich P."/>
            <person name="Meyers B.C."/>
            <person name="Huo N."/>
            <person name="Gu Y.Q."/>
            <person name="Zhou H."/>
            <person name="Devos K.M."/>
            <person name="Bennetzen J.L."/>
            <person name="Unver T."/>
            <person name="Budak H."/>
            <person name="Gulick P.J."/>
            <person name="Galiba G."/>
            <person name="Kalapos B."/>
            <person name="Nelson D.R."/>
            <person name="Li P."/>
            <person name="You F.M."/>
            <person name="Luo M.C."/>
            <person name="Dvorak J."/>
        </authorList>
    </citation>
    <scope>NUCLEOTIDE SEQUENCE [LARGE SCALE GENOMIC DNA]</scope>
    <source>
        <strain evidence="4">cv. AL8/78</strain>
    </source>
</reference>
<dbReference type="Proteomes" id="UP000015105">
    <property type="component" value="Chromosome 7D"/>
</dbReference>
<dbReference type="Pfam" id="PF00651">
    <property type="entry name" value="BTB"/>
    <property type="match status" value="1"/>
</dbReference>
<dbReference type="InterPro" id="IPR011333">
    <property type="entry name" value="SKP1/BTB/POZ_sf"/>
</dbReference>
<accession>A0A453SZ86</accession>
<dbReference type="InterPro" id="IPR008974">
    <property type="entry name" value="TRAF-like"/>
</dbReference>
<dbReference type="Pfam" id="PF24570">
    <property type="entry name" value="BACK_BPM_SPOP"/>
    <property type="match status" value="1"/>
</dbReference>
<dbReference type="PANTHER" id="PTHR26379">
    <property type="entry name" value="BTB/POZ AND MATH DOMAIN-CONTAINING PROTEIN 1"/>
    <property type="match status" value="1"/>
</dbReference>
<reference evidence="4" key="4">
    <citation type="submission" date="2019-03" db="UniProtKB">
        <authorList>
            <consortium name="EnsemblPlants"/>
        </authorList>
    </citation>
    <scope>IDENTIFICATION</scope>
</reference>
<dbReference type="CDD" id="cd00121">
    <property type="entry name" value="MATH"/>
    <property type="match status" value="1"/>
</dbReference>
<organism evidence="4 5">
    <name type="scientific">Aegilops tauschii subsp. strangulata</name>
    <name type="common">Goatgrass</name>
    <dbReference type="NCBI Taxonomy" id="200361"/>
    <lineage>
        <taxon>Eukaryota</taxon>
        <taxon>Viridiplantae</taxon>
        <taxon>Streptophyta</taxon>
        <taxon>Embryophyta</taxon>
        <taxon>Tracheophyta</taxon>
        <taxon>Spermatophyta</taxon>
        <taxon>Magnoliopsida</taxon>
        <taxon>Liliopsida</taxon>
        <taxon>Poales</taxon>
        <taxon>Poaceae</taxon>
        <taxon>BOP clade</taxon>
        <taxon>Pooideae</taxon>
        <taxon>Triticodae</taxon>
        <taxon>Triticeae</taxon>
        <taxon>Triticinae</taxon>
        <taxon>Aegilops</taxon>
    </lineage>
</organism>